<organism evidence="9 10">
    <name type="scientific">Mollisia scopiformis</name>
    <name type="common">Conifer needle endophyte fungus</name>
    <name type="synonym">Phialocephala scopiformis</name>
    <dbReference type="NCBI Taxonomy" id="149040"/>
    <lineage>
        <taxon>Eukaryota</taxon>
        <taxon>Fungi</taxon>
        <taxon>Dikarya</taxon>
        <taxon>Ascomycota</taxon>
        <taxon>Pezizomycotina</taxon>
        <taxon>Leotiomycetes</taxon>
        <taxon>Helotiales</taxon>
        <taxon>Mollisiaceae</taxon>
        <taxon>Mollisia</taxon>
    </lineage>
</organism>
<dbReference type="PANTHER" id="PTHR45962">
    <property type="entry name" value="N-FATTY-ACYL-AMINO ACID SYNTHASE/HYDROLASE PM20D1"/>
    <property type="match status" value="1"/>
</dbReference>
<dbReference type="GO" id="GO:0000328">
    <property type="term" value="C:fungal-type vacuole lumen"/>
    <property type="evidence" value="ECO:0007669"/>
    <property type="project" value="TreeGrafter"/>
</dbReference>
<dbReference type="GO" id="GO:0004181">
    <property type="term" value="F:metallocarboxypeptidase activity"/>
    <property type="evidence" value="ECO:0007669"/>
    <property type="project" value="InterPro"/>
</dbReference>
<keyword evidence="10" id="KW-1185">Reference proteome</keyword>
<proteinExistence type="inferred from homology"/>
<dbReference type="AlphaFoldDB" id="A0A194XNP8"/>
<dbReference type="InParanoid" id="A0A194XNP8"/>
<dbReference type="InterPro" id="IPR002933">
    <property type="entry name" value="Peptidase_M20"/>
</dbReference>
<dbReference type="PROSITE" id="PS00758">
    <property type="entry name" value="ARGE_DAPE_CPG2_1"/>
    <property type="match status" value="1"/>
</dbReference>
<keyword evidence="5 7" id="KW-0862">Zinc</keyword>
<evidence type="ECO:0000259" key="8">
    <source>
        <dbReference type="Pfam" id="PF07687"/>
    </source>
</evidence>
<evidence type="ECO:0000256" key="6">
    <source>
        <dbReference type="PIRSR" id="PIRSR037217-1"/>
    </source>
</evidence>
<keyword evidence="4" id="KW-0378">Hydrolase</keyword>
<gene>
    <name evidence="9" type="ORF">LY89DRAFT_639349</name>
</gene>
<dbReference type="PIRSF" id="PIRSF037217">
    <property type="entry name" value="Carboxypeptidase_S"/>
    <property type="match status" value="1"/>
</dbReference>
<dbReference type="RefSeq" id="XP_018075712.1">
    <property type="nucleotide sequence ID" value="XM_018211615.1"/>
</dbReference>
<feature type="binding site" evidence="7">
    <location>
        <position position="273"/>
    </location>
    <ligand>
        <name>Zn(2+)</name>
        <dbReference type="ChEBI" id="CHEBI:29105"/>
        <label>2</label>
    </ligand>
</feature>
<dbReference type="InterPro" id="IPR036264">
    <property type="entry name" value="Bact_exopeptidase_dim_dom"/>
</dbReference>
<feature type="binding site" evidence="7">
    <location>
        <position position="175"/>
    </location>
    <ligand>
        <name>Zn(2+)</name>
        <dbReference type="ChEBI" id="CHEBI:29105"/>
        <label>2</label>
    </ligand>
</feature>
<evidence type="ECO:0000313" key="10">
    <source>
        <dbReference type="Proteomes" id="UP000070700"/>
    </source>
</evidence>
<dbReference type="Gene3D" id="3.40.630.10">
    <property type="entry name" value="Zn peptidases"/>
    <property type="match status" value="1"/>
</dbReference>
<name>A0A194XNP8_MOLSC</name>
<dbReference type="FunFam" id="3.40.630.10:FF:000027">
    <property type="entry name" value="N-fatty-acyl-amino acid synthase/hydrolase PM20D1"/>
    <property type="match status" value="1"/>
</dbReference>
<dbReference type="SUPFAM" id="SSF55031">
    <property type="entry name" value="Bacterial exopeptidase dimerisation domain"/>
    <property type="match status" value="1"/>
</dbReference>
<keyword evidence="9" id="KW-0121">Carboxypeptidase</keyword>
<evidence type="ECO:0000256" key="1">
    <source>
        <dbReference type="ARBA" id="ARBA00006247"/>
    </source>
</evidence>
<dbReference type="EMBL" id="KQ947408">
    <property type="protein sequence ID" value="KUJ21357.1"/>
    <property type="molecule type" value="Genomic_DNA"/>
</dbReference>
<dbReference type="PANTHER" id="PTHR45962:SF1">
    <property type="entry name" value="N-FATTY-ACYL-AMINO ACID SYNTHASE_HYDROLASE PM20D1"/>
    <property type="match status" value="1"/>
</dbReference>
<dbReference type="Proteomes" id="UP000070700">
    <property type="component" value="Unassembled WGS sequence"/>
</dbReference>
<comment type="similarity">
    <text evidence="1">Belongs to the peptidase M20A family.</text>
</comment>
<evidence type="ECO:0000256" key="3">
    <source>
        <dbReference type="ARBA" id="ARBA00022723"/>
    </source>
</evidence>
<evidence type="ECO:0000256" key="2">
    <source>
        <dbReference type="ARBA" id="ARBA00022670"/>
    </source>
</evidence>
<evidence type="ECO:0000313" key="9">
    <source>
        <dbReference type="EMBL" id="KUJ21357.1"/>
    </source>
</evidence>
<feature type="active site" description="Proton acceptor" evidence="6">
    <location>
        <position position="244"/>
    </location>
</feature>
<evidence type="ECO:0000256" key="5">
    <source>
        <dbReference type="ARBA" id="ARBA00022833"/>
    </source>
</evidence>
<feature type="binding site" evidence="7">
    <location>
        <position position="210"/>
    </location>
    <ligand>
        <name>Zn(2+)</name>
        <dbReference type="ChEBI" id="CHEBI:29105"/>
        <label>2</label>
    </ligand>
</feature>
<evidence type="ECO:0000256" key="4">
    <source>
        <dbReference type="ARBA" id="ARBA00022801"/>
    </source>
</evidence>
<feature type="active site" evidence="6">
    <location>
        <position position="177"/>
    </location>
</feature>
<feature type="binding site" evidence="7">
    <location>
        <position position="245"/>
    </location>
    <ligand>
        <name>Zn(2+)</name>
        <dbReference type="ChEBI" id="CHEBI:29105"/>
        <label>1</label>
    </ligand>
</feature>
<dbReference type="InterPro" id="IPR047177">
    <property type="entry name" value="Pept_M20A"/>
</dbReference>
<dbReference type="Pfam" id="PF01546">
    <property type="entry name" value="Peptidase_M20"/>
    <property type="match status" value="1"/>
</dbReference>
<feature type="binding site" evidence="7">
    <location>
        <position position="210"/>
    </location>
    <ligand>
        <name>Zn(2+)</name>
        <dbReference type="ChEBI" id="CHEBI:29105"/>
        <label>1</label>
    </ligand>
</feature>
<dbReference type="GO" id="GO:0051603">
    <property type="term" value="P:proteolysis involved in protein catabolic process"/>
    <property type="evidence" value="ECO:0007669"/>
    <property type="project" value="TreeGrafter"/>
</dbReference>
<dbReference type="InterPro" id="IPR001261">
    <property type="entry name" value="ArgE/DapE_CS"/>
</dbReference>
<keyword evidence="3 7" id="KW-0479">Metal-binding</keyword>
<dbReference type="InterPro" id="IPR011650">
    <property type="entry name" value="Peptidase_M20_dimer"/>
</dbReference>
<dbReference type="CDD" id="cd05674">
    <property type="entry name" value="M20_yscS"/>
    <property type="match status" value="1"/>
</dbReference>
<reference evidence="9 10" key="1">
    <citation type="submission" date="2015-10" db="EMBL/GenBank/DDBJ databases">
        <title>Full genome of DAOMC 229536 Phialocephala scopiformis, a fungal endophyte of spruce producing the potent anti-insectan compound rugulosin.</title>
        <authorList>
            <consortium name="DOE Joint Genome Institute"/>
            <person name="Walker A.K."/>
            <person name="Frasz S.L."/>
            <person name="Seifert K.A."/>
            <person name="Miller J.D."/>
            <person name="Mondo S.J."/>
            <person name="Labutti K."/>
            <person name="Lipzen A."/>
            <person name="Dockter R."/>
            <person name="Kennedy M."/>
            <person name="Grigoriev I.V."/>
            <person name="Spatafora J.W."/>
        </authorList>
    </citation>
    <scope>NUCLEOTIDE SEQUENCE [LARGE SCALE GENOMIC DNA]</scope>
    <source>
        <strain evidence="9 10">CBS 120377</strain>
    </source>
</reference>
<keyword evidence="2" id="KW-0645">Protease</keyword>
<dbReference type="STRING" id="149040.A0A194XNP8"/>
<feature type="binding site" evidence="7">
    <location>
        <position position="551"/>
    </location>
    <ligand>
        <name>Zn(2+)</name>
        <dbReference type="ChEBI" id="CHEBI:29105"/>
        <label>1</label>
    </ligand>
</feature>
<dbReference type="GeneID" id="28821341"/>
<protein>
    <submittedName>
        <fullName evidence="9">Carboxypeptidase S</fullName>
    </submittedName>
</protein>
<dbReference type="Gene3D" id="1.10.150.900">
    <property type="match status" value="1"/>
</dbReference>
<dbReference type="GO" id="GO:0046872">
    <property type="term" value="F:metal ion binding"/>
    <property type="evidence" value="ECO:0007669"/>
    <property type="project" value="UniProtKB-KW"/>
</dbReference>
<dbReference type="Gene3D" id="3.30.70.360">
    <property type="match status" value="1"/>
</dbReference>
<dbReference type="SUPFAM" id="SSF53187">
    <property type="entry name" value="Zn-dependent exopeptidases"/>
    <property type="match status" value="1"/>
</dbReference>
<dbReference type="Pfam" id="PF07687">
    <property type="entry name" value="M20_dimer"/>
    <property type="match status" value="1"/>
</dbReference>
<dbReference type="OrthoDB" id="3064516at2759"/>
<evidence type="ECO:0000256" key="7">
    <source>
        <dbReference type="PIRSR" id="PIRSR037217-2"/>
    </source>
</evidence>
<sequence>MGEKDGLISHIQGAGSFTPPQHRSWRPFVNTFIAGLLLASLIIYKRHDLSLIPSDCIGKPKYQPQCPPQEVIGPKSRPDITSRNVETIFKSPAFRNLSIARLSGAVQIPTEDFDGMGPVGEDERWDKFYNLQEYFEKTFPLVHEKLELEIVNSHGLVYTWRGSDNSLQPLLLMGHQDTVPVAADTRDQWKYPPFSGYFDGKYINGRGVHDCKNNVLAIFSSVTALLEADFQPRRTVVLGFGFDEEAPEGYGALQIAKYLEKLWGQNSFSIIVDEGVIGISKVAGRSFGSPQASEKGHMDAVIRIHVPGGHSSMAPPHTSIGILSEVVTVLENNARRNFPSRFTSNNPFYYQLHCAAEDPLTDISPELRHALKSPNRNDKVVELLKKDFLKDILLRTSQAVTIFNSGSKSNALPQYAQTLVNYRISNEESLSYVQTHIQDTISPIATKHNLSFVTLPETSNSSSSPENTLSLVFQRPLSPSPVSSHKSSAWKYFSGVIKHVFDEEGEGNDVLVAPTIAQGNTDTKYFWNLTDQIYRFGPMRAWHDEGWGGVHDVNERVAIEGHLEMILFYHEFIRVFDEADLS</sequence>
<dbReference type="KEGG" id="psco:LY89DRAFT_639349"/>
<accession>A0A194XNP8</accession>
<feature type="domain" description="Peptidase M20 dimerisation" evidence="8">
    <location>
        <begin position="293"/>
        <end position="445"/>
    </location>
</feature>
<dbReference type="InterPro" id="IPR017141">
    <property type="entry name" value="Pept_M20_carboxypep"/>
</dbReference>